<dbReference type="CDD" id="cd02440">
    <property type="entry name" value="AdoMet_MTases"/>
    <property type="match status" value="1"/>
</dbReference>
<dbReference type="PANTHER" id="PTHR42933">
    <property type="entry name" value="SLR6095 PROTEIN"/>
    <property type="match status" value="1"/>
</dbReference>
<dbReference type="InterPro" id="IPR029063">
    <property type="entry name" value="SAM-dependent_MTases_sf"/>
</dbReference>
<dbReference type="GO" id="GO:0009307">
    <property type="term" value="P:DNA restriction-modification system"/>
    <property type="evidence" value="ECO:0007669"/>
    <property type="project" value="UniProtKB-KW"/>
</dbReference>
<dbReference type="Proteomes" id="UP000596004">
    <property type="component" value="Chromosome"/>
</dbReference>
<sequence length="502" mass="56922">MLTSELKASLNKLWDKFWAGGLANPLTAIEQISYLIFIKRLEELDNQHVNRAKARNEKFSSVFDGDIVIGGIRYPKNTCRWSQWKHHPADKMMVHVRDVVFPFIKQIHNGGNGDFSQLMKDAAFLIPKPSLLQEAVSILDTINIEAQNYDTLGDLYEYLLSELSSAGKVGQFRTPRHIIRMMVELVDPKIGERICDPACGTAGFLVNAYQYMLKQHTSSDILQIDHDGVTHNLVGDKLSAQQHKKLKNDTFFGYDFDQTMVRIASMNMILHGIEKPNIIQADTLSKAFTSKPTYDVILANPPFTGSIDKNDINDQLRVKTSKTELLFIELFYSLLQIGGKAAVIVPNGVLFGSSNAHQHIRKLLLEKCQLEAVISMPSGVFKPYAGVGTAVLVFTKGDETKNVWFYDMKSDGFTLDDKRNKIDGKGDIPDILEKFKTKAISANSILVPIEKIKENEYNLSISRYQEIPHEEIQYEDPKIIIEKVIQLEKEIQQELEELKRMI</sequence>
<evidence type="ECO:0000259" key="8">
    <source>
        <dbReference type="Pfam" id="PF12161"/>
    </source>
</evidence>
<dbReference type="GO" id="GO:0003677">
    <property type="term" value="F:DNA binding"/>
    <property type="evidence" value="ECO:0007669"/>
    <property type="project" value="InterPro"/>
</dbReference>
<dbReference type="GO" id="GO:0008170">
    <property type="term" value="F:N-methyltransferase activity"/>
    <property type="evidence" value="ECO:0007669"/>
    <property type="project" value="InterPro"/>
</dbReference>
<dbReference type="InterPro" id="IPR002052">
    <property type="entry name" value="DNA_methylase_N6_adenine_CS"/>
</dbReference>
<dbReference type="EC" id="2.1.1.72" evidence="1"/>
<dbReference type="PANTHER" id="PTHR42933:SF3">
    <property type="entry name" value="TYPE I RESTRICTION ENZYME MJAVIII METHYLASE SUBUNIT"/>
    <property type="match status" value="1"/>
</dbReference>
<dbReference type="InterPro" id="IPR022749">
    <property type="entry name" value="D12N6_MeTrfase_N"/>
</dbReference>
<dbReference type="Pfam" id="PF12161">
    <property type="entry name" value="HsdM_N"/>
    <property type="match status" value="1"/>
</dbReference>
<name>A0A7T9DJ03_9ARCH</name>
<feature type="domain" description="N6 adenine-specific DNA methyltransferase N-terminal" evidence="8">
    <location>
        <begin position="6"/>
        <end position="137"/>
    </location>
</feature>
<organism evidence="9">
    <name type="scientific">Candidatus Iainarchaeum sp</name>
    <dbReference type="NCBI Taxonomy" id="3101447"/>
    <lineage>
        <taxon>Archaea</taxon>
        <taxon>Candidatus Iainarchaeota</taxon>
        <taxon>Candidatus Iainarchaeia</taxon>
        <taxon>Candidatus Iainarchaeales</taxon>
        <taxon>Candidatus Iainarchaeaceae</taxon>
        <taxon>Candidatus Iainarchaeum</taxon>
    </lineage>
</organism>
<keyword evidence="3 9" id="KW-0808">Transferase</keyword>
<accession>A0A7T9DJ03</accession>
<dbReference type="InterPro" id="IPR038333">
    <property type="entry name" value="T1MK-like_N_sf"/>
</dbReference>
<dbReference type="Pfam" id="PF02384">
    <property type="entry name" value="N6_Mtase"/>
    <property type="match status" value="1"/>
</dbReference>
<keyword evidence="2 9" id="KW-0489">Methyltransferase</keyword>
<keyword evidence="4" id="KW-0949">S-adenosyl-L-methionine</keyword>
<feature type="domain" description="DNA methylase adenine-specific" evidence="7">
    <location>
        <begin position="148"/>
        <end position="470"/>
    </location>
</feature>
<dbReference type="Gene3D" id="3.40.50.150">
    <property type="entry name" value="Vaccinia Virus protein VP39"/>
    <property type="match status" value="1"/>
</dbReference>
<proteinExistence type="predicted"/>
<gene>
    <name evidence="9" type="ORF">IPJ89_03700</name>
</gene>
<dbReference type="EMBL" id="CP064981">
    <property type="protein sequence ID" value="QQR92238.1"/>
    <property type="molecule type" value="Genomic_DNA"/>
</dbReference>
<dbReference type="GO" id="GO:0009007">
    <property type="term" value="F:site-specific DNA-methyltransferase (adenine-specific) activity"/>
    <property type="evidence" value="ECO:0007669"/>
    <property type="project" value="UniProtKB-EC"/>
</dbReference>
<protein>
    <recommendedName>
        <fullName evidence="1">site-specific DNA-methyltransferase (adenine-specific)</fullName>
        <ecNumber evidence="1">2.1.1.72</ecNumber>
    </recommendedName>
</protein>
<dbReference type="SUPFAM" id="SSF53335">
    <property type="entry name" value="S-adenosyl-L-methionine-dependent methyltransferases"/>
    <property type="match status" value="1"/>
</dbReference>
<evidence type="ECO:0000256" key="3">
    <source>
        <dbReference type="ARBA" id="ARBA00022679"/>
    </source>
</evidence>
<dbReference type="GO" id="GO:0032259">
    <property type="term" value="P:methylation"/>
    <property type="evidence" value="ECO:0007669"/>
    <property type="project" value="UniProtKB-KW"/>
</dbReference>
<dbReference type="AlphaFoldDB" id="A0A7T9DJ03"/>
<dbReference type="Gene3D" id="1.20.1260.30">
    <property type="match status" value="1"/>
</dbReference>
<keyword evidence="5" id="KW-0680">Restriction system</keyword>
<evidence type="ECO:0000256" key="6">
    <source>
        <dbReference type="ARBA" id="ARBA00047942"/>
    </source>
</evidence>
<dbReference type="InterPro" id="IPR051537">
    <property type="entry name" value="DNA_Adenine_Mtase"/>
</dbReference>
<dbReference type="PROSITE" id="PS00092">
    <property type="entry name" value="N6_MTASE"/>
    <property type="match status" value="1"/>
</dbReference>
<evidence type="ECO:0000256" key="5">
    <source>
        <dbReference type="ARBA" id="ARBA00022747"/>
    </source>
</evidence>
<dbReference type="PRINTS" id="PR00507">
    <property type="entry name" value="N12N6MTFRASE"/>
</dbReference>
<evidence type="ECO:0000313" key="9">
    <source>
        <dbReference type="EMBL" id="QQR92238.1"/>
    </source>
</evidence>
<dbReference type="InterPro" id="IPR003356">
    <property type="entry name" value="DNA_methylase_A-5"/>
</dbReference>
<reference evidence="9" key="1">
    <citation type="submission" date="2020-11" db="EMBL/GenBank/DDBJ databases">
        <title>Connecting structure to function with the recovery of over 1000 high-quality activated sludge metagenome-assembled genomes encoding full-length rRNA genes using long-read sequencing.</title>
        <authorList>
            <person name="Singleton C.M."/>
            <person name="Petriglieri F."/>
            <person name="Kristensen J.M."/>
            <person name="Kirkegaard R.H."/>
            <person name="Michaelsen T.Y."/>
            <person name="Andersen M.H."/>
            <person name="Karst S.M."/>
            <person name="Dueholm M.S."/>
            <person name="Nielsen P.H."/>
            <person name="Albertsen M."/>
        </authorList>
    </citation>
    <scope>NUCLEOTIDE SEQUENCE</scope>
    <source>
        <strain evidence="9">Fred_18-Q3-R57-64_BAT3C.431</strain>
    </source>
</reference>
<evidence type="ECO:0000256" key="2">
    <source>
        <dbReference type="ARBA" id="ARBA00022603"/>
    </source>
</evidence>
<evidence type="ECO:0000256" key="4">
    <source>
        <dbReference type="ARBA" id="ARBA00022691"/>
    </source>
</evidence>
<comment type="catalytic activity">
    <reaction evidence="6">
        <text>a 2'-deoxyadenosine in DNA + S-adenosyl-L-methionine = an N(6)-methyl-2'-deoxyadenosine in DNA + S-adenosyl-L-homocysteine + H(+)</text>
        <dbReference type="Rhea" id="RHEA:15197"/>
        <dbReference type="Rhea" id="RHEA-COMP:12418"/>
        <dbReference type="Rhea" id="RHEA-COMP:12419"/>
        <dbReference type="ChEBI" id="CHEBI:15378"/>
        <dbReference type="ChEBI" id="CHEBI:57856"/>
        <dbReference type="ChEBI" id="CHEBI:59789"/>
        <dbReference type="ChEBI" id="CHEBI:90615"/>
        <dbReference type="ChEBI" id="CHEBI:90616"/>
        <dbReference type="EC" id="2.1.1.72"/>
    </reaction>
</comment>
<evidence type="ECO:0000256" key="1">
    <source>
        <dbReference type="ARBA" id="ARBA00011900"/>
    </source>
</evidence>
<evidence type="ECO:0000259" key="7">
    <source>
        <dbReference type="Pfam" id="PF02384"/>
    </source>
</evidence>